<protein>
    <submittedName>
        <fullName evidence="1">Uncharacterized protein</fullName>
    </submittedName>
</protein>
<gene>
    <name evidence="1" type="ORF">Taro_034523</name>
</gene>
<evidence type="ECO:0000313" key="2">
    <source>
        <dbReference type="Proteomes" id="UP000652761"/>
    </source>
</evidence>
<comment type="caution">
    <text evidence="1">The sequence shown here is derived from an EMBL/GenBank/DDBJ whole genome shotgun (WGS) entry which is preliminary data.</text>
</comment>
<accession>A0A843W131</accession>
<organism evidence="1 2">
    <name type="scientific">Colocasia esculenta</name>
    <name type="common">Wild taro</name>
    <name type="synonym">Arum esculentum</name>
    <dbReference type="NCBI Taxonomy" id="4460"/>
    <lineage>
        <taxon>Eukaryota</taxon>
        <taxon>Viridiplantae</taxon>
        <taxon>Streptophyta</taxon>
        <taxon>Embryophyta</taxon>
        <taxon>Tracheophyta</taxon>
        <taxon>Spermatophyta</taxon>
        <taxon>Magnoliopsida</taxon>
        <taxon>Liliopsida</taxon>
        <taxon>Araceae</taxon>
        <taxon>Aroideae</taxon>
        <taxon>Colocasieae</taxon>
        <taxon>Colocasia</taxon>
    </lineage>
</organism>
<proteinExistence type="predicted"/>
<dbReference type="Proteomes" id="UP000652761">
    <property type="component" value="Unassembled WGS sequence"/>
</dbReference>
<feature type="non-terminal residue" evidence="1">
    <location>
        <position position="135"/>
    </location>
</feature>
<evidence type="ECO:0000313" key="1">
    <source>
        <dbReference type="EMBL" id="MQM01766.1"/>
    </source>
</evidence>
<feature type="non-terminal residue" evidence="1">
    <location>
        <position position="1"/>
    </location>
</feature>
<reference evidence="1" key="1">
    <citation type="submission" date="2017-07" db="EMBL/GenBank/DDBJ databases">
        <title>Taro Niue Genome Assembly and Annotation.</title>
        <authorList>
            <person name="Atibalentja N."/>
            <person name="Keating K."/>
            <person name="Fields C.J."/>
        </authorList>
    </citation>
    <scope>NUCLEOTIDE SEQUENCE</scope>
    <source>
        <strain evidence="1">Niue_2</strain>
        <tissue evidence="1">Leaf</tissue>
    </source>
</reference>
<name>A0A843W131_COLES</name>
<dbReference type="AlphaFoldDB" id="A0A843W131"/>
<sequence length="135" mass="15272">FTQICLKWCRHSPPIPEDPVARLGQCVDTVPGSVDTRPSSQKISFAELGQCVDTLHGGVDTLRLKLKNKLQAILLRGRTWESRGIFGEKLVVLGKGADPTEEAQEKKDFWHFRCHQSRASPIEENLHRFPSRLLN</sequence>
<dbReference type="EMBL" id="NMUH01002729">
    <property type="protein sequence ID" value="MQM01766.1"/>
    <property type="molecule type" value="Genomic_DNA"/>
</dbReference>
<keyword evidence="2" id="KW-1185">Reference proteome</keyword>